<dbReference type="RefSeq" id="WP_015273696.1">
    <property type="nucleotide sequence ID" value="NC_019907.1"/>
</dbReference>
<feature type="transmembrane region" description="Helical" evidence="6">
    <location>
        <begin position="6"/>
        <end position="22"/>
    </location>
</feature>
<dbReference type="KEGG" id="lcc:B488_12790"/>
<evidence type="ECO:0000256" key="2">
    <source>
        <dbReference type="ARBA" id="ARBA00022475"/>
    </source>
</evidence>
<feature type="domain" description="Type II secretion system protein GspF" evidence="7">
    <location>
        <begin position="171"/>
        <end position="299"/>
    </location>
</feature>
<feature type="transmembrane region" description="Helical" evidence="6">
    <location>
        <begin position="282"/>
        <end position="304"/>
    </location>
</feature>
<organism evidence="8 9">
    <name type="scientific">Liberibacter crescens (strain BT-1)</name>
    <dbReference type="NCBI Taxonomy" id="1215343"/>
    <lineage>
        <taxon>Bacteria</taxon>
        <taxon>Pseudomonadati</taxon>
        <taxon>Pseudomonadota</taxon>
        <taxon>Alphaproteobacteria</taxon>
        <taxon>Hyphomicrobiales</taxon>
        <taxon>Rhizobiaceae</taxon>
        <taxon>Liberibacter</taxon>
    </lineage>
</organism>
<dbReference type="Pfam" id="PF00482">
    <property type="entry name" value="T2SSF"/>
    <property type="match status" value="1"/>
</dbReference>
<dbReference type="PANTHER" id="PTHR35007:SF2">
    <property type="entry name" value="PILUS ASSEMBLE PROTEIN"/>
    <property type="match status" value="1"/>
</dbReference>
<evidence type="ECO:0000256" key="3">
    <source>
        <dbReference type="ARBA" id="ARBA00022692"/>
    </source>
</evidence>
<evidence type="ECO:0000259" key="7">
    <source>
        <dbReference type="Pfam" id="PF00482"/>
    </source>
</evidence>
<keyword evidence="9" id="KW-1185">Reference proteome</keyword>
<keyword evidence="3 6" id="KW-0812">Transmembrane</keyword>
<dbReference type="STRING" id="1215343.B488_12790"/>
<gene>
    <name evidence="8" type="ordered locus">B488_12790</name>
</gene>
<evidence type="ECO:0000256" key="1">
    <source>
        <dbReference type="ARBA" id="ARBA00004651"/>
    </source>
</evidence>
<dbReference type="GO" id="GO:0005886">
    <property type="term" value="C:plasma membrane"/>
    <property type="evidence" value="ECO:0007669"/>
    <property type="project" value="UniProtKB-SubCell"/>
</dbReference>
<feature type="transmembrane region" description="Helical" evidence="6">
    <location>
        <begin position="95"/>
        <end position="124"/>
    </location>
</feature>
<dbReference type="PANTHER" id="PTHR35007">
    <property type="entry name" value="INTEGRAL MEMBRANE PROTEIN-RELATED"/>
    <property type="match status" value="1"/>
</dbReference>
<evidence type="ECO:0000256" key="4">
    <source>
        <dbReference type="ARBA" id="ARBA00022989"/>
    </source>
</evidence>
<accession>L0EY10</accession>
<dbReference type="PATRIC" id="fig|1215343.11.peg.1320"/>
<evidence type="ECO:0000256" key="5">
    <source>
        <dbReference type="ARBA" id="ARBA00023136"/>
    </source>
</evidence>
<name>L0EY10_LIBCB</name>
<dbReference type="eggNOG" id="COG2064">
    <property type="taxonomic scope" value="Bacteria"/>
</dbReference>
<keyword evidence="2" id="KW-1003">Cell membrane</keyword>
<dbReference type="InterPro" id="IPR018076">
    <property type="entry name" value="T2SS_GspF_dom"/>
</dbReference>
<dbReference type="AlphaFoldDB" id="L0EY10"/>
<proteinExistence type="predicted"/>
<evidence type="ECO:0000256" key="6">
    <source>
        <dbReference type="SAM" id="Phobius"/>
    </source>
</evidence>
<reference evidence="8 9" key="1">
    <citation type="journal article" date="2012" name="Stand. Genomic Sci.">
        <title>Complete genome sequence of Liberibacter crescens BT-1.</title>
        <authorList>
            <person name="Leonard M.T."/>
            <person name="Fagen J.R."/>
            <person name="Davis-Richardson A.G."/>
            <person name="Davis M.J."/>
            <person name="Triplett E.W."/>
        </authorList>
    </citation>
    <scope>NUCLEOTIDE SEQUENCE [LARGE SCALE GENOMIC DNA]</scope>
    <source>
        <strain evidence="8 9">BT-1</strain>
    </source>
</reference>
<dbReference type="Proteomes" id="UP000010799">
    <property type="component" value="Chromosome"/>
</dbReference>
<sequence length="313" mass="35563">MIALCVMVSVFSAIYSVVIPYLDRNQLESRMKSVALEREFLRNRQRAQMKDGSPGLRDQGNTSIRKIVETFNLREVLVDENTVNKLRAAGFRSEYALNLLLVTRFLLPFLFLIFGFFLIFILGFFAQKPLMVRVFIVCFIGYIGFYAPNIFISNLTSKRQAAIKRVWPDALDLMLICVESGLALDHSLRRVAEEIASQSAPLAEEILITTAELSFLPERQTAFENFANRTQLDCVRTLVQSLIQADRYGTSIGQSLRVLAEEGRTERMTEAEKKAAALPPKLTVPMIIFFLPVLMMIILGPAILNVMDYYKKQ</sequence>
<keyword evidence="4 6" id="KW-1133">Transmembrane helix</keyword>
<keyword evidence="5 6" id="KW-0472">Membrane</keyword>
<comment type="subcellular location">
    <subcellularLocation>
        <location evidence="1">Cell membrane</location>
        <topology evidence="1">Multi-pass membrane protein</topology>
    </subcellularLocation>
</comment>
<feature type="transmembrane region" description="Helical" evidence="6">
    <location>
        <begin position="130"/>
        <end position="152"/>
    </location>
</feature>
<dbReference type="EMBL" id="CP003789">
    <property type="protein sequence ID" value="AGA65271.1"/>
    <property type="molecule type" value="Genomic_DNA"/>
</dbReference>
<dbReference type="HOGENOM" id="CLU_056917_0_0_5"/>
<evidence type="ECO:0000313" key="9">
    <source>
        <dbReference type="Proteomes" id="UP000010799"/>
    </source>
</evidence>
<evidence type="ECO:0000313" key="8">
    <source>
        <dbReference type="EMBL" id="AGA65271.1"/>
    </source>
</evidence>
<protein>
    <submittedName>
        <fullName evidence="8">Type II/IV secretion system protein TadC, Flp pilus assembly</fullName>
    </submittedName>
</protein>